<feature type="region of interest" description="Disordered" evidence="2">
    <location>
        <begin position="657"/>
        <end position="679"/>
    </location>
</feature>
<keyword evidence="4" id="KW-1185">Reference proteome</keyword>
<feature type="region of interest" description="Disordered" evidence="2">
    <location>
        <begin position="782"/>
        <end position="801"/>
    </location>
</feature>
<dbReference type="Proteomes" id="UP001165122">
    <property type="component" value="Unassembled WGS sequence"/>
</dbReference>
<feature type="coiled-coil region" evidence="1">
    <location>
        <begin position="376"/>
        <end position="513"/>
    </location>
</feature>
<dbReference type="PANTHER" id="PTHR23159">
    <property type="entry name" value="CENTROSOMAL PROTEIN 2"/>
    <property type="match status" value="1"/>
</dbReference>
<proteinExistence type="predicted"/>
<feature type="compositionally biased region" description="Polar residues" evidence="2">
    <location>
        <begin position="35"/>
        <end position="53"/>
    </location>
</feature>
<dbReference type="AlphaFoldDB" id="A0A9W7FA53"/>
<evidence type="ECO:0000313" key="4">
    <source>
        <dbReference type="Proteomes" id="UP001165122"/>
    </source>
</evidence>
<feature type="compositionally biased region" description="Low complexity" evidence="2">
    <location>
        <begin position="107"/>
        <end position="129"/>
    </location>
</feature>
<gene>
    <name evidence="3" type="ORF">TrLO_g15381</name>
</gene>
<organism evidence="3 4">
    <name type="scientific">Triparma laevis f. longispina</name>
    <dbReference type="NCBI Taxonomy" id="1714387"/>
    <lineage>
        <taxon>Eukaryota</taxon>
        <taxon>Sar</taxon>
        <taxon>Stramenopiles</taxon>
        <taxon>Ochrophyta</taxon>
        <taxon>Bolidophyceae</taxon>
        <taxon>Parmales</taxon>
        <taxon>Triparmaceae</taxon>
        <taxon>Triparma</taxon>
    </lineage>
</organism>
<keyword evidence="1" id="KW-0175">Coiled coil</keyword>
<feature type="region of interest" description="Disordered" evidence="2">
    <location>
        <begin position="28"/>
        <end position="58"/>
    </location>
</feature>
<protein>
    <submittedName>
        <fullName evidence="3">Uncharacterized protein</fullName>
    </submittedName>
</protein>
<dbReference type="OrthoDB" id="10584856at2759"/>
<dbReference type="PANTHER" id="PTHR23159:SF66">
    <property type="entry name" value="OS04G0158400 PROTEIN"/>
    <property type="match status" value="1"/>
</dbReference>
<feature type="region of interest" description="Disordered" evidence="2">
    <location>
        <begin position="866"/>
        <end position="923"/>
    </location>
</feature>
<reference evidence="4" key="1">
    <citation type="journal article" date="2023" name="Commun. Biol.">
        <title>Genome analysis of Parmales, the sister group of diatoms, reveals the evolutionary specialization of diatoms from phago-mixotrophs to photoautotrophs.</title>
        <authorList>
            <person name="Ban H."/>
            <person name="Sato S."/>
            <person name="Yoshikawa S."/>
            <person name="Yamada K."/>
            <person name="Nakamura Y."/>
            <person name="Ichinomiya M."/>
            <person name="Sato N."/>
            <person name="Blanc-Mathieu R."/>
            <person name="Endo H."/>
            <person name="Kuwata A."/>
            <person name="Ogata H."/>
        </authorList>
    </citation>
    <scope>NUCLEOTIDE SEQUENCE [LARGE SCALE GENOMIC DNA]</scope>
    <source>
        <strain evidence="4">NIES 3700</strain>
    </source>
</reference>
<evidence type="ECO:0000313" key="3">
    <source>
        <dbReference type="EMBL" id="GMI06848.1"/>
    </source>
</evidence>
<comment type="caution">
    <text evidence="3">The sequence shown here is derived from an EMBL/GenBank/DDBJ whole genome shotgun (WGS) entry which is preliminary data.</text>
</comment>
<name>A0A9W7FA53_9STRA</name>
<sequence>MDTKMDHSEFQDDDDEFLKSLRMLRGQIDDEKMDTSSLNPFTPSKSLARSPTASIDPDAARVTAENLMLSSKVEKLSSELSTAKASVVTLKQKVQKASSSPKRGNKTPTPTHKTPTQTPTPLSPNSSSLPNPPNSSKIMNKLRSEKNALLKQVDTVEVERNKASSALSEAQKKWSAEKASLEKRLSEAVTRCDRSEAMSASIGKRDAEFAAQLNKVREDFEVERDGLRRSIASITAANENSKRLKKESAEARDAAMANLFKIKSQSEENFNRAVAAEGKCKVLLEERRKVSGQATQSMQKELKRLKEDNEEVGEELKQAMGEVERLRAEVNKNESVGKTSAATSAALQGEVEKLKAKDDGNKFEHEKLKKEVLIGKKQLQKEMLRLNKIVKEKEDKIGTVQRELEGVMEAMEAGVKVEDELKAELEKLKELKEGEEGEGGGAELKVELEKAKKELEDAAELKEELELATAEVSKLRKGVEEAKAKAGEAAGEVSKLRKEVEEAKAKAGEAMGTIVRLGREVDEAKSLKDVGADNAADVAELKEELELATAEVAKLRKEIQGKSEGDGVELKEAKEKLEKAIVDVAMLRTEAEAKDSAAGVEVAEVKEELELATAEVVKLRKEIEALKIGASFFGTEVTEVKEELELATAEVAKLRKESEANKSNVTQLKQASSTIDELTTAGEKMQGECKVLEEDMAELKDELECATSETLKLRKKLGEGMGGGGAGLELASAKAENVRLKAEVDELKKGRPKSRGGGGGLELASAKAENVRLKAEIEELKKQAPKSDGGGLELASAKAENTRLKAEAKAATQLKEELRKLTETVRSNEAASEKAIKEISDDLTETREELLQAEDYVASQKEEIGKLKAAMKGAEEEGGGEQSKQDKEAEMKKKIQARKQGKRAAPATKAEPVSKRQTRASKK</sequence>
<evidence type="ECO:0000256" key="2">
    <source>
        <dbReference type="SAM" id="MobiDB-lite"/>
    </source>
</evidence>
<feature type="region of interest" description="Disordered" evidence="2">
    <location>
        <begin position="89"/>
        <end position="146"/>
    </location>
</feature>
<feature type="compositionally biased region" description="Basic and acidic residues" evidence="2">
    <location>
        <begin position="883"/>
        <end position="893"/>
    </location>
</feature>
<feature type="compositionally biased region" description="Polar residues" evidence="2">
    <location>
        <begin position="661"/>
        <end position="677"/>
    </location>
</feature>
<accession>A0A9W7FA53</accession>
<dbReference type="EMBL" id="BRXW01000106">
    <property type="protein sequence ID" value="GMI06848.1"/>
    <property type="molecule type" value="Genomic_DNA"/>
</dbReference>
<evidence type="ECO:0000256" key="1">
    <source>
        <dbReference type="SAM" id="Coils"/>
    </source>
</evidence>
<feature type="region of interest" description="Disordered" evidence="2">
    <location>
        <begin position="289"/>
        <end position="315"/>
    </location>
</feature>